<keyword evidence="1" id="KW-0812">Transmembrane</keyword>
<protein>
    <submittedName>
        <fullName evidence="2">Uncharacterized protein</fullName>
    </submittedName>
</protein>
<dbReference type="Proteomes" id="UP001163255">
    <property type="component" value="Chromosome"/>
</dbReference>
<name>A0ABY6GU57_9GAMM</name>
<keyword evidence="3" id="KW-1185">Reference proteome</keyword>
<sequence>MANIRGQIKRWILQVYPVKVWLKNTHAFTIHFLATDLITRFRPIRFLTSKYVFLCIFPFVSSKYAWIFGLSKMLKKLIRKASVKTMQKEMDIYLRNLQVGTEEEVSFLLASTAVAIKFLKISKYISKPFPEDIFLGLTICDDQPPGLIASYNIELIALHKQVSKSEDFNKQILASGLMVLIHSLRALSVNELFATGRLCWIELMRGMPFYLESMSDICPNYSEAEAMELLPVPNMLSPGPVK</sequence>
<dbReference type="EMBL" id="CP103300">
    <property type="protein sequence ID" value="UYM16295.1"/>
    <property type="molecule type" value="Genomic_DNA"/>
</dbReference>
<evidence type="ECO:0000313" key="2">
    <source>
        <dbReference type="EMBL" id="UYM16295.1"/>
    </source>
</evidence>
<accession>A0ABY6GU57</accession>
<feature type="transmembrane region" description="Helical" evidence="1">
    <location>
        <begin position="51"/>
        <end position="70"/>
    </location>
</feature>
<dbReference type="RefSeq" id="WP_262598594.1">
    <property type="nucleotide sequence ID" value="NZ_CP103300.1"/>
</dbReference>
<organism evidence="2 3">
    <name type="scientific">Endozoicomonas euniceicola</name>
    <dbReference type="NCBI Taxonomy" id="1234143"/>
    <lineage>
        <taxon>Bacteria</taxon>
        <taxon>Pseudomonadati</taxon>
        <taxon>Pseudomonadota</taxon>
        <taxon>Gammaproteobacteria</taxon>
        <taxon>Oceanospirillales</taxon>
        <taxon>Endozoicomonadaceae</taxon>
        <taxon>Endozoicomonas</taxon>
    </lineage>
</organism>
<reference evidence="2" key="1">
    <citation type="submission" date="2022-10" db="EMBL/GenBank/DDBJ databases">
        <title>Completed Genome Sequence of two octocoral isolated bacterium, Endozoicomonas euniceicola EF212T and Endozoicomonas gorgoniicola PS125T.</title>
        <authorList>
            <person name="Chiou Y.-J."/>
            <person name="Chen Y.-H."/>
        </authorList>
    </citation>
    <scope>NUCLEOTIDE SEQUENCE</scope>
    <source>
        <strain evidence="2">EF212</strain>
    </source>
</reference>
<evidence type="ECO:0000256" key="1">
    <source>
        <dbReference type="SAM" id="Phobius"/>
    </source>
</evidence>
<proteinExistence type="predicted"/>
<evidence type="ECO:0000313" key="3">
    <source>
        <dbReference type="Proteomes" id="UP001163255"/>
    </source>
</evidence>
<gene>
    <name evidence="2" type="ORF">NX720_26455</name>
</gene>
<keyword evidence="1" id="KW-1133">Transmembrane helix</keyword>
<keyword evidence="1" id="KW-0472">Membrane</keyword>